<dbReference type="Pfam" id="PF00579">
    <property type="entry name" value="tRNA-synt_1b"/>
    <property type="match status" value="1"/>
</dbReference>
<evidence type="ECO:0000256" key="9">
    <source>
        <dbReference type="RuleBase" id="RU363036"/>
    </source>
</evidence>
<feature type="binding site" evidence="8">
    <location>
        <begin position="9"/>
        <end position="11"/>
    </location>
    <ligand>
        <name>ATP</name>
        <dbReference type="ChEBI" id="CHEBI:30616"/>
    </ligand>
</feature>
<evidence type="ECO:0000256" key="6">
    <source>
        <dbReference type="ARBA" id="ARBA00023146"/>
    </source>
</evidence>
<dbReference type="PANTHER" id="PTHR43766:SF1">
    <property type="entry name" value="TRYPTOPHAN--TRNA LIGASE, MITOCHONDRIAL"/>
    <property type="match status" value="1"/>
</dbReference>
<dbReference type="InterPro" id="IPR002306">
    <property type="entry name" value="Trp-tRNA-ligase"/>
</dbReference>
<comment type="subunit">
    <text evidence="8">Homodimer.</text>
</comment>
<dbReference type="PANTHER" id="PTHR43766">
    <property type="entry name" value="TRYPTOPHAN--TRNA LIGASE, MITOCHONDRIAL"/>
    <property type="match status" value="1"/>
</dbReference>
<sequence length="328" mass="37033">MKRVLSGIQPSGKLTLGNYLGALKHFVTMQDEFESYFMIVDLHAITTPQDPAALREQIESVATLFVAAGLNPEKSSIFLQSHVSAHAELGWLMTTMSYMGELERMTQFKDKSAGKESIPTGLFVYPTLMAADILLYNADFVPVGDDQKQHLELTRDLAERFNHRYGQTFHTPEPLIQKFGARIMSLDDASTKMSKSNPNEGSYVAMLDEPGKIRKKIKRATTDSEMRVHYDKTNKPEISNLMSIYAHCAGLTLEQIEQEFEGKGYGDFKKALAERVVEVLEPIQQRYEKLRASGDIYDILKLGAQRAEETAQQKLQEAKEKMGFLLPR</sequence>
<feature type="binding site" evidence="8">
    <location>
        <position position="132"/>
    </location>
    <ligand>
        <name>L-tryptophan</name>
        <dbReference type="ChEBI" id="CHEBI:57912"/>
    </ligand>
</feature>
<comment type="similarity">
    <text evidence="1 8 9">Belongs to the class-I aminoacyl-tRNA synthetase family.</text>
</comment>
<evidence type="ECO:0000256" key="7">
    <source>
        <dbReference type="ARBA" id="ARBA00049929"/>
    </source>
</evidence>
<comment type="function">
    <text evidence="8">Catalyzes the attachment of tryptophan to tRNA(Trp).</text>
</comment>
<proteinExistence type="inferred from homology"/>
<dbReference type="InterPro" id="IPR002305">
    <property type="entry name" value="aa-tRNA-synth_Ic"/>
</dbReference>
<feature type="binding site" evidence="8">
    <location>
        <begin position="17"/>
        <end position="18"/>
    </location>
    <ligand>
        <name>ATP</name>
        <dbReference type="ChEBI" id="CHEBI:30616"/>
    </ligand>
</feature>
<dbReference type="RefSeq" id="WP_379928133.1">
    <property type="nucleotide sequence ID" value="NZ_JBHUMM010000005.1"/>
</dbReference>
<dbReference type="Gene3D" id="1.10.240.10">
    <property type="entry name" value="Tyrosyl-Transfer RNA Synthetase"/>
    <property type="match status" value="1"/>
</dbReference>
<evidence type="ECO:0000256" key="1">
    <source>
        <dbReference type="ARBA" id="ARBA00005594"/>
    </source>
</evidence>
<evidence type="ECO:0000313" key="11">
    <source>
        <dbReference type="Proteomes" id="UP001597497"/>
    </source>
</evidence>
<dbReference type="EC" id="6.1.1.2" evidence="8"/>
<accession>A0ABW5R8H1</accession>
<dbReference type="InterPro" id="IPR050203">
    <property type="entry name" value="Trp-tRNA_synthetase"/>
</dbReference>
<evidence type="ECO:0000256" key="2">
    <source>
        <dbReference type="ARBA" id="ARBA00022598"/>
    </source>
</evidence>
<keyword evidence="5 8" id="KW-0648">Protein biosynthesis</keyword>
<reference evidence="11" key="1">
    <citation type="journal article" date="2019" name="Int. J. Syst. Evol. Microbiol.">
        <title>The Global Catalogue of Microorganisms (GCM) 10K type strain sequencing project: providing services to taxonomists for standard genome sequencing and annotation.</title>
        <authorList>
            <consortium name="The Broad Institute Genomics Platform"/>
            <consortium name="The Broad Institute Genome Sequencing Center for Infectious Disease"/>
            <person name="Wu L."/>
            <person name="Ma J."/>
        </authorList>
    </citation>
    <scope>NUCLEOTIDE SEQUENCE [LARGE SCALE GENOMIC DNA]</scope>
    <source>
        <strain evidence="11">KCTC 33676</strain>
    </source>
</reference>
<keyword evidence="4 8" id="KW-0067">ATP-binding</keyword>
<keyword evidence="2 8" id="KW-0436">Ligase</keyword>
<dbReference type="EMBL" id="JBHUMM010000005">
    <property type="protein sequence ID" value="MFD2670709.1"/>
    <property type="molecule type" value="Genomic_DNA"/>
</dbReference>
<evidence type="ECO:0000256" key="4">
    <source>
        <dbReference type="ARBA" id="ARBA00022840"/>
    </source>
</evidence>
<evidence type="ECO:0000256" key="3">
    <source>
        <dbReference type="ARBA" id="ARBA00022741"/>
    </source>
</evidence>
<evidence type="ECO:0000256" key="5">
    <source>
        <dbReference type="ARBA" id="ARBA00022917"/>
    </source>
</evidence>
<dbReference type="HAMAP" id="MF_00140_B">
    <property type="entry name" value="Trp_tRNA_synth_B"/>
    <property type="match status" value="1"/>
</dbReference>
<feature type="short sequence motif" description="'KMSKS' region" evidence="8">
    <location>
        <begin position="192"/>
        <end position="196"/>
    </location>
</feature>
<dbReference type="GO" id="GO:0004830">
    <property type="term" value="F:tryptophan-tRNA ligase activity"/>
    <property type="evidence" value="ECO:0007669"/>
    <property type="project" value="UniProtKB-EC"/>
</dbReference>
<organism evidence="10 11">
    <name type="scientific">Marinicrinis sediminis</name>
    <dbReference type="NCBI Taxonomy" id="1652465"/>
    <lineage>
        <taxon>Bacteria</taxon>
        <taxon>Bacillati</taxon>
        <taxon>Bacillota</taxon>
        <taxon>Bacilli</taxon>
        <taxon>Bacillales</taxon>
        <taxon>Paenibacillaceae</taxon>
    </lineage>
</organism>
<dbReference type="InterPro" id="IPR001412">
    <property type="entry name" value="aa-tRNA-synth_I_CS"/>
</dbReference>
<dbReference type="Proteomes" id="UP001597497">
    <property type="component" value="Unassembled WGS sequence"/>
</dbReference>
<dbReference type="CDD" id="cd00806">
    <property type="entry name" value="TrpRS_core"/>
    <property type="match status" value="1"/>
</dbReference>
<dbReference type="NCBIfam" id="TIGR00233">
    <property type="entry name" value="trpS"/>
    <property type="match status" value="1"/>
</dbReference>
<dbReference type="Gene3D" id="3.40.50.620">
    <property type="entry name" value="HUPs"/>
    <property type="match status" value="1"/>
</dbReference>
<feature type="binding site" evidence="8">
    <location>
        <begin position="192"/>
        <end position="196"/>
    </location>
    <ligand>
        <name>ATP</name>
        <dbReference type="ChEBI" id="CHEBI:30616"/>
    </ligand>
</feature>
<evidence type="ECO:0000313" key="10">
    <source>
        <dbReference type="EMBL" id="MFD2670709.1"/>
    </source>
</evidence>
<dbReference type="InterPro" id="IPR014729">
    <property type="entry name" value="Rossmann-like_a/b/a_fold"/>
</dbReference>
<feature type="binding site" evidence="8">
    <location>
        <begin position="144"/>
        <end position="146"/>
    </location>
    <ligand>
        <name>ATP</name>
        <dbReference type="ChEBI" id="CHEBI:30616"/>
    </ligand>
</feature>
<comment type="caution">
    <text evidence="10">The sequence shown here is derived from an EMBL/GenBank/DDBJ whole genome shotgun (WGS) entry which is preliminary data.</text>
</comment>
<dbReference type="PROSITE" id="PS00178">
    <property type="entry name" value="AA_TRNA_LIGASE_I"/>
    <property type="match status" value="1"/>
</dbReference>
<feature type="short sequence motif" description="'HIGH' region" evidence="8">
    <location>
        <begin position="10"/>
        <end position="18"/>
    </location>
</feature>
<name>A0ABW5R8H1_9BACL</name>
<keyword evidence="8" id="KW-0963">Cytoplasm</keyword>
<feature type="binding site" evidence="8">
    <location>
        <position position="183"/>
    </location>
    <ligand>
        <name>ATP</name>
        <dbReference type="ChEBI" id="CHEBI:30616"/>
    </ligand>
</feature>
<keyword evidence="11" id="KW-1185">Reference proteome</keyword>
<dbReference type="SUPFAM" id="SSF52374">
    <property type="entry name" value="Nucleotidylyl transferase"/>
    <property type="match status" value="1"/>
</dbReference>
<comment type="catalytic activity">
    <reaction evidence="7 8">
        <text>tRNA(Trp) + L-tryptophan + ATP = L-tryptophyl-tRNA(Trp) + AMP + diphosphate + H(+)</text>
        <dbReference type="Rhea" id="RHEA:24080"/>
        <dbReference type="Rhea" id="RHEA-COMP:9671"/>
        <dbReference type="Rhea" id="RHEA-COMP:9705"/>
        <dbReference type="ChEBI" id="CHEBI:15378"/>
        <dbReference type="ChEBI" id="CHEBI:30616"/>
        <dbReference type="ChEBI" id="CHEBI:33019"/>
        <dbReference type="ChEBI" id="CHEBI:57912"/>
        <dbReference type="ChEBI" id="CHEBI:78442"/>
        <dbReference type="ChEBI" id="CHEBI:78535"/>
        <dbReference type="ChEBI" id="CHEBI:456215"/>
        <dbReference type="EC" id="6.1.1.2"/>
    </reaction>
</comment>
<keyword evidence="3 8" id="KW-0547">Nucleotide-binding</keyword>
<keyword evidence="6 8" id="KW-0030">Aminoacyl-tRNA synthetase</keyword>
<gene>
    <name evidence="8 10" type="primary">trpS</name>
    <name evidence="10" type="ORF">ACFSUC_03680</name>
</gene>
<comment type="subcellular location">
    <subcellularLocation>
        <location evidence="8">Cytoplasm</location>
    </subcellularLocation>
</comment>
<dbReference type="InterPro" id="IPR024109">
    <property type="entry name" value="Trp-tRNA-ligase_bac-type"/>
</dbReference>
<protein>
    <recommendedName>
        <fullName evidence="8">Tryptophan--tRNA ligase</fullName>
        <ecNumber evidence="8">6.1.1.2</ecNumber>
    </recommendedName>
    <alternativeName>
        <fullName evidence="8">Tryptophanyl-tRNA synthetase</fullName>
        <shortName evidence="8">TrpRS</shortName>
    </alternativeName>
</protein>
<evidence type="ECO:0000256" key="8">
    <source>
        <dbReference type="HAMAP-Rule" id="MF_00140"/>
    </source>
</evidence>
<dbReference type="PRINTS" id="PR01039">
    <property type="entry name" value="TRNASYNTHTRP"/>
</dbReference>